<evidence type="ECO:0000256" key="1">
    <source>
        <dbReference type="ARBA" id="ARBA00001970"/>
    </source>
</evidence>
<dbReference type="EMBL" id="HBHQ01029618">
    <property type="protein sequence ID" value="CAD9828266.1"/>
    <property type="molecule type" value="Transcribed_RNA"/>
</dbReference>
<keyword evidence="5 12" id="KW-1133">Transmembrane helix</keyword>
<reference evidence="13" key="1">
    <citation type="submission" date="2021-01" db="EMBL/GenBank/DDBJ databases">
        <authorList>
            <person name="Corre E."/>
            <person name="Pelletier E."/>
            <person name="Niang G."/>
            <person name="Scheremetjew M."/>
            <person name="Finn R."/>
            <person name="Kale V."/>
            <person name="Holt S."/>
            <person name="Cochrane G."/>
            <person name="Meng A."/>
            <person name="Brown T."/>
            <person name="Cohen L."/>
        </authorList>
    </citation>
    <scope>NUCLEOTIDE SEQUENCE</scope>
    <source>
        <strain evidence="13">CCMP2084</strain>
    </source>
</reference>
<accession>A0A7S2URR5</accession>
<keyword evidence="3 12" id="KW-0812">Transmembrane</keyword>
<comment type="subcellular location">
    <subcellularLocation>
        <location evidence="2">Membrane</location>
        <topology evidence="2">Multi-pass membrane protein</topology>
    </subcellularLocation>
</comment>
<evidence type="ECO:0000313" key="13">
    <source>
        <dbReference type="EMBL" id="CAD9828266.1"/>
    </source>
</evidence>
<evidence type="ECO:0000256" key="12">
    <source>
        <dbReference type="SAM" id="Phobius"/>
    </source>
</evidence>
<comment type="pathway">
    <text evidence="10">Porphyrin-containing compound metabolism; heme A biosynthesis; heme A from heme O: step 1/1.</text>
</comment>
<evidence type="ECO:0000256" key="5">
    <source>
        <dbReference type="ARBA" id="ARBA00022989"/>
    </source>
</evidence>
<evidence type="ECO:0008006" key="14">
    <source>
        <dbReference type="Google" id="ProtNLM"/>
    </source>
</evidence>
<feature type="transmembrane region" description="Helical" evidence="12">
    <location>
        <begin position="239"/>
        <end position="259"/>
    </location>
</feature>
<feature type="transmembrane region" description="Helical" evidence="12">
    <location>
        <begin position="147"/>
        <end position="165"/>
    </location>
</feature>
<feature type="transmembrane region" description="Helical" evidence="12">
    <location>
        <begin position="341"/>
        <end position="364"/>
    </location>
</feature>
<dbReference type="GO" id="GO:0005743">
    <property type="term" value="C:mitochondrial inner membrane"/>
    <property type="evidence" value="ECO:0007669"/>
    <property type="project" value="TreeGrafter"/>
</dbReference>
<evidence type="ECO:0000256" key="8">
    <source>
        <dbReference type="ARBA" id="ARBA00023133"/>
    </source>
</evidence>
<keyword evidence="7" id="KW-0408">Iron</keyword>
<keyword evidence="4" id="KW-0479">Metal-binding</keyword>
<evidence type="ECO:0000256" key="10">
    <source>
        <dbReference type="ARBA" id="ARBA00044501"/>
    </source>
</evidence>
<name>A0A7S2URR5_9STRA</name>
<feature type="transmembrane region" description="Helical" evidence="12">
    <location>
        <begin position="370"/>
        <end position="390"/>
    </location>
</feature>
<keyword evidence="9 12" id="KW-0472">Membrane</keyword>
<keyword evidence="8" id="KW-0350">Heme biosynthesis</keyword>
<comment type="catalytic activity">
    <reaction evidence="11">
        <text>Fe(II)-heme o + 2 A + H2O = Fe(II)-heme a + 2 AH2</text>
        <dbReference type="Rhea" id="RHEA:63388"/>
        <dbReference type="ChEBI" id="CHEBI:13193"/>
        <dbReference type="ChEBI" id="CHEBI:15377"/>
        <dbReference type="ChEBI" id="CHEBI:17499"/>
        <dbReference type="ChEBI" id="CHEBI:60530"/>
        <dbReference type="ChEBI" id="CHEBI:61715"/>
        <dbReference type="EC" id="1.17.99.9"/>
    </reaction>
    <physiologicalReaction direction="left-to-right" evidence="11">
        <dbReference type="Rhea" id="RHEA:63389"/>
    </physiologicalReaction>
</comment>
<dbReference type="Pfam" id="PF02628">
    <property type="entry name" value="COX15-CtaA"/>
    <property type="match status" value="1"/>
</dbReference>
<evidence type="ECO:0000256" key="6">
    <source>
        <dbReference type="ARBA" id="ARBA00023002"/>
    </source>
</evidence>
<evidence type="ECO:0000256" key="9">
    <source>
        <dbReference type="ARBA" id="ARBA00023136"/>
    </source>
</evidence>
<sequence>MSVLSAAASKMSSSLVQKGLPALTSSATNVHAPVAKWILATGGLVVGMVHVGGVTRLTKSGLSMTDWKPLGSLPPLSQTEWQTEFDRYQQYPEFQQRKSMTLSEFQTIFYWEWGHRMMGRVVGLAFAVPWAYLSFKKMIPPGYQGRMALLLGMGGTQGLVGWWMVKSGLGDDRRADRKEIRVSPYRLAAHLGMAFSTYSMLLWTGLDILQHPHEVSGRVKELAKSFTKASLQHARKMRVGAIGVTGLTAVTVVSGAFVAGNDAGNAYNTFPLMDEQLIPYNDMVDPDISPAYRNLFETTAMVQWNHRWLGTSTALSAIGLAGVGMLHPASRNAMTPQVRKGLMVLGGVAVGQVSLGIATLLSYVPIALAAAHQLGSLVVLSSGIYVVHSLRYARPGLLKLTAQTVRTTAAATPSNGKTVVTQGIKKSAQV</sequence>
<organism evidence="13">
    <name type="scientific">Attheya septentrionalis</name>
    <dbReference type="NCBI Taxonomy" id="420275"/>
    <lineage>
        <taxon>Eukaryota</taxon>
        <taxon>Sar</taxon>
        <taxon>Stramenopiles</taxon>
        <taxon>Ochrophyta</taxon>
        <taxon>Bacillariophyta</taxon>
        <taxon>Coscinodiscophyceae</taxon>
        <taxon>Chaetocerotophycidae</taxon>
        <taxon>Chaetocerotales</taxon>
        <taxon>Attheyaceae</taxon>
        <taxon>Attheya</taxon>
    </lineage>
</organism>
<evidence type="ECO:0000256" key="7">
    <source>
        <dbReference type="ARBA" id="ARBA00023004"/>
    </source>
</evidence>
<gene>
    <name evidence="13" type="ORF">ASEP1449_LOCUS20101</name>
</gene>
<keyword evidence="6" id="KW-0560">Oxidoreductase</keyword>
<proteinExistence type="inferred from homology"/>
<feature type="transmembrane region" description="Helical" evidence="12">
    <location>
        <begin position="308"/>
        <end position="329"/>
    </location>
</feature>
<dbReference type="GO" id="GO:0016653">
    <property type="term" value="F:oxidoreductase activity, acting on NAD(P)H, heme protein as acceptor"/>
    <property type="evidence" value="ECO:0007669"/>
    <property type="project" value="TreeGrafter"/>
</dbReference>
<dbReference type="PANTHER" id="PTHR23289">
    <property type="entry name" value="CYTOCHROME C OXIDASE ASSEMBLY PROTEIN COX15"/>
    <property type="match status" value="1"/>
</dbReference>
<protein>
    <recommendedName>
        <fullName evidence="14">Cytochrome c oxidase assembly protein COX15</fullName>
    </recommendedName>
</protein>
<evidence type="ECO:0000256" key="11">
    <source>
        <dbReference type="ARBA" id="ARBA00048044"/>
    </source>
</evidence>
<dbReference type="PANTHER" id="PTHR23289:SF2">
    <property type="entry name" value="CYTOCHROME C OXIDASE ASSEMBLY PROTEIN COX15 HOMOLOG"/>
    <property type="match status" value="1"/>
</dbReference>
<evidence type="ECO:0000256" key="3">
    <source>
        <dbReference type="ARBA" id="ARBA00022692"/>
    </source>
</evidence>
<evidence type="ECO:0000256" key="2">
    <source>
        <dbReference type="ARBA" id="ARBA00004141"/>
    </source>
</evidence>
<dbReference type="GO" id="GO:0046872">
    <property type="term" value="F:metal ion binding"/>
    <property type="evidence" value="ECO:0007669"/>
    <property type="project" value="UniProtKB-KW"/>
</dbReference>
<dbReference type="HAMAP" id="MF_01665">
    <property type="entry name" value="HemeA_synth_type2"/>
    <property type="match status" value="1"/>
</dbReference>
<dbReference type="AlphaFoldDB" id="A0A7S2URR5"/>
<comment type="cofactor">
    <cofactor evidence="1">
        <name>heme b</name>
        <dbReference type="ChEBI" id="CHEBI:60344"/>
    </cofactor>
</comment>
<dbReference type="InterPro" id="IPR003780">
    <property type="entry name" value="COX15/CtaA_fam"/>
</dbReference>
<dbReference type="InterPro" id="IPR023754">
    <property type="entry name" value="HemeA_Synthase_type2"/>
</dbReference>
<feature type="transmembrane region" description="Helical" evidence="12">
    <location>
        <begin position="117"/>
        <end position="135"/>
    </location>
</feature>
<dbReference type="GO" id="GO:0006784">
    <property type="term" value="P:heme A biosynthetic process"/>
    <property type="evidence" value="ECO:0007669"/>
    <property type="project" value="InterPro"/>
</dbReference>
<dbReference type="GO" id="GO:0120547">
    <property type="term" value="F:heme A synthase activity"/>
    <property type="evidence" value="ECO:0007669"/>
    <property type="project" value="UniProtKB-EC"/>
</dbReference>
<evidence type="ECO:0000256" key="4">
    <source>
        <dbReference type="ARBA" id="ARBA00022723"/>
    </source>
</evidence>